<gene>
    <name evidence="2" type="ORF">HannXRQ_Chr01g0029091</name>
</gene>
<evidence type="ECO:0000313" key="3">
    <source>
        <dbReference type="Proteomes" id="UP000215914"/>
    </source>
</evidence>
<dbReference type="Proteomes" id="UP000215914">
    <property type="component" value="Chromosome 1"/>
</dbReference>
<keyword evidence="1" id="KW-0472">Membrane</keyword>
<dbReference type="AlphaFoldDB" id="A0A251VS54"/>
<reference evidence="3" key="1">
    <citation type="journal article" date="2017" name="Nature">
        <title>The sunflower genome provides insights into oil metabolism, flowering and Asterid evolution.</title>
        <authorList>
            <person name="Badouin H."/>
            <person name="Gouzy J."/>
            <person name="Grassa C.J."/>
            <person name="Murat F."/>
            <person name="Staton S.E."/>
            <person name="Cottret L."/>
            <person name="Lelandais-Briere C."/>
            <person name="Owens G.L."/>
            <person name="Carrere S."/>
            <person name="Mayjonade B."/>
            <person name="Legrand L."/>
            <person name="Gill N."/>
            <person name="Kane N.C."/>
            <person name="Bowers J.E."/>
            <person name="Hubner S."/>
            <person name="Bellec A."/>
            <person name="Berard A."/>
            <person name="Berges H."/>
            <person name="Blanchet N."/>
            <person name="Boniface M.C."/>
            <person name="Brunel D."/>
            <person name="Catrice O."/>
            <person name="Chaidir N."/>
            <person name="Claudel C."/>
            <person name="Donnadieu C."/>
            <person name="Faraut T."/>
            <person name="Fievet G."/>
            <person name="Helmstetter N."/>
            <person name="King M."/>
            <person name="Knapp S.J."/>
            <person name="Lai Z."/>
            <person name="Le Paslier M.C."/>
            <person name="Lippi Y."/>
            <person name="Lorenzon L."/>
            <person name="Mandel J.R."/>
            <person name="Marage G."/>
            <person name="Marchand G."/>
            <person name="Marquand E."/>
            <person name="Bret-Mestries E."/>
            <person name="Morien E."/>
            <person name="Nambeesan S."/>
            <person name="Nguyen T."/>
            <person name="Pegot-Espagnet P."/>
            <person name="Pouilly N."/>
            <person name="Raftis F."/>
            <person name="Sallet E."/>
            <person name="Schiex T."/>
            <person name="Thomas J."/>
            <person name="Vandecasteele C."/>
            <person name="Vares D."/>
            <person name="Vear F."/>
            <person name="Vautrin S."/>
            <person name="Crespi M."/>
            <person name="Mangin B."/>
            <person name="Burke J.M."/>
            <person name="Salse J."/>
            <person name="Munos S."/>
            <person name="Vincourt P."/>
            <person name="Rieseberg L.H."/>
            <person name="Langlade N.B."/>
        </authorList>
    </citation>
    <scope>NUCLEOTIDE SEQUENCE [LARGE SCALE GENOMIC DNA]</scope>
    <source>
        <strain evidence="3">cv. SF193</strain>
    </source>
</reference>
<name>A0A251VS54_HELAN</name>
<keyword evidence="3" id="KW-1185">Reference proteome</keyword>
<evidence type="ECO:0000256" key="1">
    <source>
        <dbReference type="SAM" id="Phobius"/>
    </source>
</evidence>
<protein>
    <submittedName>
        <fullName evidence="2">Uncharacterized protein</fullName>
    </submittedName>
</protein>
<dbReference type="InParanoid" id="A0A251VS54"/>
<organism evidence="2 3">
    <name type="scientific">Helianthus annuus</name>
    <name type="common">Common sunflower</name>
    <dbReference type="NCBI Taxonomy" id="4232"/>
    <lineage>
        <taxon>Eukaryota</taxon>
        <taxon>Viridiplantae</taxon>
        <taxon>Streptophyta</taxon>
        <taxon>Embryophyta</taxon>
        <taxon>Tracheophyta</taxon>
        <taxon>Spermatophyta</taxon>
        <taxon>Magnoliopsida</taxon>
        <taxon>eudicotyledons</taxon>
        <taxon>Gunneridae</taxon>
        <taxon>Pentapetalae</taxon>
        <taxon>asterids</taxon>
        <taxon>campanulids</taxon>
        <taxon>Asterales</taxon>
        <taxon>Asteraceae</taxon>
        <taxon>Asteroideae</taxon>
        <taxon>Heliantheae alliance</taxon>
        <taxon>Heliantheae</taxon>
        <taxon>Helianthus</taxon>
    </lineage>
</organism>
<sequence length="63" mass="7127">MICIFSSSTRLSPSLSFSLLFPLFSYISGFFPLSPVLNIDDLKIYRATLNFLLKVFSDLLGYP</sequence>
<keyword evidence="1" id="KW-1133">Transmembrane helix</keyword>
<accession>A0A251VS54</accession>
<feature type="transmembrane region" description="Helical" evidence="1">
    <location>
        <begin position="15"/>
        <end position="37"/>
    </location>
</feature>
<dbReference type="EMBL" id="CM007890">
    <property type="protein sequence ID" value="OTG38378.1"/>
    <property type="molecule type" value="Genomic_DNA"/>
</dbReference>
<proteinExistence type="predicted"/>
<evidence type="ECO:0000313" key="2">
    <source>
        <dbReference type="EMBL" id="OTG38378.1"/>
    </source>
</evidence>
<keyword evidence="1" id="KW-0812">Transmembrane</keyword>